<dbReference type="PROSITE" id="PS50972">
    <property type="entry name" value="PTERIN_BINDING"/>
    <property type="match status" value="1"/>
</dbReference>
<dbReference type="Pfam" id="PF20123">
    <property type="entry name" value="DUF6513"/>
    <property type="match status" value="1"/>
</dbReference>
<feature type="compositionally biased region" description="Basic and acidic residues" evidence="1">
    <location>
        <begin position="476"/>
        <end position="492"/>
    </location>
</feature>
<dbReference type="EMBL" id="BSND01000013">
    <property type="protein sequence ID" value="GLQ00743.1"/>
    <property type="molecule type" value="Genomic_DNA"/>
</dbReference>
<dbReference type="InterPro" id="IPR000489">
    <property type="entry name" value="Pterin-binding_dom"/>
</dbReference>
<keyword evidence="4" id="KW-1185">Reference proteome</keyword>
<evidence type="ECO:0000313" key="3">
    <source>
        <dbReference type="EMBL" id="GLQ00743.1"/>
    </source>
</evidence>
<dbReference type="Proteomes" id="UP001161423">
    <property type="component" value="Unassembled WGS sequence"/>
</dbReference>
<reference evidence="3" key="1">
    <citation type="journal article" date="2014" name="Int. J. Syst. Evol. Microbiol.">
        <title>Complete genome of a new Firmicutes species belonging to the dominant human colonic microbiota ('Ruminococcus bicirculans') reveals two chromosomes and a selective capacity to utilize plant glucans.</title>
        <authorList>
            <consortium name="NISC Comparative Sequencing Program"/>
            <person name="Wegmann U."/>
            <person name="Louis P."/>
            <person name="Goesmann A."/>
            <person name="Henrissat B."/>
            <person name="Duncan S.H."/>
            <person name="Flint H.J."/>
        </authorList>
    </citation>
    <scope>NUCLEOTIDE SEQUENCE</scope>
    <source>
        <strain evidence="3">NBRC 102424</strain>
    </source>
</reference>
<evidence type="ECO:0000313" key="4">
    <source>
        <dbReference type="Proteomes" id="UP001161423"/>
    </source>
</evidence>
<sequence>MSERILFITGKLAEPSVNQVLQEMAPLPFDYRVHQIGVSVAALITDAMIARRLKAEDYQDCDEIIVPGRCRGDLEALGKELGIKITRGPDEIKDLPIHFGRAKKRPDLSRYSVDIFAEIVDAPERTIDSIIDRANYYRDNGADVIDIGCLPQESFPHLEEAVKALHDNGFKVSVDSLSLPDLKRAANAGADYLLSLTEKTIDLAKETDAIPILVPAEPGSLESLERAMEIMERWGKPYIADPILDPIHFGLTASIVRYYQLREKYPDIPIMMGVGNLTELTDADTSGINAMLFGIISELNVSCVLATEVSQHARRAIREADVARRMMYAAKQDNSLPRDFTADLLVAHERKPFTDSRDEIIALAENIKDPNYRIKIAADGIYLFNRDGIIHDVDPFEFYPHLEVENDPGHAFYLGVELARAQTAWELGKRYTQDEELQWGCAVSREEDDLSEQKEEGTTMKKTKKQRACGTAEASDTARESMKKIVRDEKAPKVKKRRTACRTAESDKKKKERPCGTADRKDS</sequence>
<evidence type="ECO:0000259" key="2">
    <source>
        <dbReference type="PROSITE" id="PS50972"/>
    </source>
</evidence>
<evidence type="ECO:0000256" key="1">
    <source>
        <dbReference type="SAM" id="MobiDB-lite"/>
    </source>
</evidence>
<feature type="region of interest" description="Disordered" evidence="1">
    <location>
        <begin position="445"/>
        <end position="523"/>
    </location>
</feature>
<dbReference type="Gene3D" id="3.20.20.20">
    <property type="entry name" value="Dihydropteroate synthase-like"/>
    <property type="match status" value="1"/>
</dbReference>
<reference evidence="3" key="2">
    <citation type="submission" date="2023-01" db="EMBL/GenBank/DDBJ databases">
        <title>Draft genome sequence of Methylophaga thalassica strain NBRC 102424.</title>
        <authorList>
            <person name="Sun Q."/>
            <person name="Mori K."/>
        </authorList>
    </citation>
    <scope>NUCLEOTIDE SEQUENCE</scope>
    <source>
        <strain evidence="3">NBRC 102424</strain>
    </source>
</reference>
<gene>
    <name evidence="3" type="ORF">GCM10007891_25960</name>
</gene>
<name>A0ABQ5TX29_9GAMM</name>
<proteinExistence type="predicted"/>
<dbReference type="InterPro" id="IPR011005">
    <property type="entry name" value="Dihydropteroate_synth-like_sf"/>
</dbReference>
<dbReference type="SUPFAM" id="SSF51717">
    <property type="entry name" value="Dihydropteroate synthetase-like"/>
    <property type="match status" value="1"/>
</dbReference>
<accession>A0ABQ5TX29</accession>
<feature type="domain" description="Pterin-binding" evidence="2">
    <location>
        <begin position="96"/>
        <end position="328"/>
    </location>
</feature>
<dbReference type="InterPro" id="IPR045406">
    <property type="entry name" value="DUF6513"/>
</dbReference>
<protein>
    <submittedName>
        <fullName evidence="3">Dihydropteroate synthase</fullName>
    </submittedName>
</protein>
<organism evidence="3 4">
    <name type="scientific">Methylophaga thalassica</name>
    <dbReference type="NCBI Taxonomy" id="40223"/>
    <lineage>
        <taxon>Bacteria</taxon>
        <taxon>Pseudomonadati</taxon>
        <taxon>Pseudomonadota</taxon>
        <taxon>Gammaproteobacteria</taxon>
        <taxon>Thiotrichales</taxon>
        <taxon>Piscirickettsiaceae</taxon>
        <taxon>Methylophaga</taxon>
    </lineage>
</organism>
<comment type="caution">
    <text evidence="3">The sequence shown here is derived from an EMBL/GenBank/DDBJ whole genome shotgun (WGS) entry which is preliminary data.</text>
</comment>
<dbReference type="RefSeq" id="WP_284723592.1">
    <property type="nucleotide sequence ID" value="NZ_BSND01000013.1"/>
</dbReference>